<keyword evidence="2" id="KW-1185">Reference proteome</keyword>
<dbReference type="AlphaFoldDB" id="A0A9X0R3Z2"/>
<sequence length="202" mass="22147">MSTESLASKLPLAEALVAWSDPALVDAVRTHERQFTPYEMAGFLGARLCADAELTTPSSTRWKMGPPDHTLLYAAWDALERDFRRRMTQGEFYLSGVQTEPELTVAPRPIPGAWAADCRFNYEKDVVEVHSLHFCAVQASRQSPDPALYSLATGEVPTGSCNAQPVGHRLTADQVVHLDPDVVVALLEQHAEHVRTGLIPSG</sequence>
<evidence type="ECO:0000313" key="1">
    <source>
        <dbReference type="EMBL" id="MBC4019259.1"/>
    </source>
</evidence>
<name>A0A9X0R3Z2_9PROT</name>
<organism evidence="1 2">
    <name type="scientific">Siccirubricoccus deserti</name>
    <dbReference type="NCBI Taxonomy" id="2013562"/>
    <lineage>
        <taxon>Bacteria</taxon>
        <taxon>Pseudomonadati</taxon>
        <taxon>Pseudomonadota</taxon>
        <taxon>Alphaproteobacteria</taxon>
        <taxon>Acetobacterales</taxon>
        <taxon>Roseomonadaceae</taxon>
        <taxon>Siccirubricoccus</taxon>
    </lineage>
</organism>
<comment type="caution">
    <text evidence="1">The sequence shown here is derived from an EMBL/GenBank/DDBJ whole genome shotgun (WGS) entry which is preliminary data.</text>
</comment>
<dbReference type="EMBL" id="JACOMF010000151">
    <property type="protein sequence ID" value="MBC4019259.1"/>
    <property type="molecule type" value="Genomic_DNA"/>
</dbReference>
<evidence type="ECO:0000313" key="2">
    <source>
        <dbReference type="Proteomes" id="UP000600101"/>
    </source>
</evidence>
<proteinExistence type="predicted"/>
<gene>
    <name evidence="1" type="ORF">H7965_29025</name>
</gene>
<dbReference type="Proteomes" id="UP000600101">
    <property type="component" value="Unassembled WGS sequence"/>
</dbReference>
<dbReference type="RefSeq" id="WP_186773978.1">
    <property type="nucleotide sequence ID" value="NZ_JACOMF010000151.1"/>
</dbReference>
<reference evidence="1" key="1">
    <citation type="submission" date="2020-08" db="EMBL/GenBank/DDBJ databases">
        <authorList>
            <person name="Hu Y."/>
            <person name="Nguyen S.V."/>
            <person name="Li F."/>
            <person name="Fanning S."/>
        </authorList>
    </citation>
    <scope>NUCLEOTIDE SEQUENCE</scope>
    <source>
        <strain evidence="1">SYSU D8009</strain>
    </source>
</reference>
<protein>
    <submittedName>
        <fullName evidence="1">Uncharacterized protein</fullName>
    </submittedName>
</protein>
<accession>A0A9X0R3Z2</accession>